<proteinExistence type="predicted"/>
<dbReference type="AlphaFoldDB" id="A0A915CUD5"/>
<protein>
    <submittedName>
        <fullName evidence="2">F-box domain-containing protein</fullName>
    </submittedName>
</protein>
<accession>A0A915CUD5</accession>
<evidence type="ECO:0000313" key="1">
    <source>
        <dbReference type="Proteomes" id="UP000887574"/>
    </source>
</evidence>
<reference evidence="2" key="1">
    <citation type="submission" date="2022-11" db="UniProtKB">
        <authorList>
            <consortium name="WormBaseParasite"/>
        </authorList>
    </citation>
    <scope>IDENTIFICATION</scope>
</reference>
<organism evidence="1 2">
    <name type="scientific">Ditylenchus dipsaci</name>
    <dbReference type="NCBI Taxonomy" id="166011"/>
    <lineage>
        <taxon>Eukaryota</taxon>
        <taxon>Metazoa</taxon>
        <taxon>Ecdysozoa</taxon>
        <taxon>Nematoda</taxon>
        <taxon>Chromadorea</taxon>
        <taxon>Rhabditida</taxon>
        <taxon>Tylenchina</taxon>
        <taxon>Tylenchomorpha</taxon>
        <taxon>Sphaerularioidea</taxon>
        <taxon>Anguinidae</taxon>
        <taxon>Anguininae</taxon>
        <taxon>Ditylenchus</taxon>
    </lineage>
</organism>
<name>A0A915CUD5_9BILA</name>
<keyword evidence="1" id="KW-1185">Reference proteome</keyword>
<evidence type="ECO:0000313" key="2">
    <source>
        <dbReference type="WBParaSite" id="jg12742"/>
    </source>
</evidence>
<dbReference type="Proteomes" id="UP000887574">
    <property type="component" value="Unplaced"/>
</dbReference>
<sequence length="360" mass="42020">MQLATNELYQVLSFLARPYLDVLCLTCKQLNYMIQKHFEQSPLRVINSMQIQLHSNLYRFNYSTPFSKSPSPSTKWHKQDIEGSYQQIFPYLSSPNTIVGRTRILITPEKSSEPFFLDHYNCWSRKSTSHRFLESVTQLFYFPPKTQLSIDFWNKKLEELRSISHLWTRDYLRIDFIGFDQQTSWLAQQLFNKLLAVQADKMLLQSNELSLRLFENSCVFAVPDLLAPKHLSLANISWIELAIGSGMNGEQLARLLDSQANNEKCLNCQIMLDESLTEPFVDSLKELFKKSEESKCYNFSLVYPLPLPLLDTFSLTNQLTKETVKMTIENDEYVSKDFFKIQRSLMSDCVTSKNRLMIPM</sequence>
<dbReference type="WBParaSite" id="jg12742">
    <property type="protein sequence ID" value="jg12742"/>
    <property type="gene ID" value="jg12742"/>
</dbReference>